<feature type="transmembrane region" description="Helical" evidence="1">
    <location>
        <begin position="63"/>
        <end position="83"/>
    </location>
</feature>
<dbReference type="OrthoDB" id="2692225at2"/>
<feature type="transmembrane region" description="Helical" evidence="1">
    <location>
        <begin position="9"/>
        <end position="28"/>
    </location>
</feature>
<evidence type="ECO:0000256" key="1">
    <source>
        <dbReference type="SAM" id="Phobius"/>
    </source>
</evidence>
<proteinExistence type="predicted"/>
<dbReference type="AlphaFoldDB" id="A0A1B3WE46"/>
<keyword evidence="1" id="KW-0472">Membrane</keyword>
<feature type="transmembrane region" description="Helical" evidence="1">
    <location>
        <begin position="34"/>
        <end position="51"/>
    </location>
</feature>
<gene>
    <name evidence="2" type="ORF">BCB69_04220</name>
    <name evidence="3" type="ORF">DX915_05190</name>
</gene>
<dbReference type="RefSeq" id="WP_069177106.1">
    <property type="nucleotide sequence ID" value="NZ_QWKU01000001.1"/>
</dbReference>
<evidence type="ECO:0000313" key="2">
    <source>
        <dbReference type="EMBL" id="AOH39236.1"/>
    </source>
</evidence>
<name>A0A1B3WE46_9FIRM</name>
<dbReference type="EMBL" id="CP017037">
    <property type="protein sequence ID" value="AOH39236.1"/>
    <property type="molecule type" value="Genomic_DNA"/>
</dbReference>
<keyword evidence="1" id="KW-1133">Transmembrane helix</keyword>
<dbReference type="Proteomes" id="UP000266262">
    <property type="component" value="Unassembled WGS sequence"/>
</dbReference>
<protein>
    <submittedName>
        <fullName evidence="2">ABC transporter permease</fullName>
    </submittedName>
</protein>
<accession>A0A1B3WE46</accession>
<organism evidence="2 4">
    <name type="scientific">Dialister pneumosintes</name>
    <dbReference type="NCBI Taxonomy" id="39950"/>
    <lineage>
        <taxon>Bacteria</taxon>
        <taxon>Bacillati</taxon>
        <taxon>Bacillota</taxon>
        <taxon>Negativicutes</taxon>
        <taxon>Veillonellales</taxon>
        <taxon>Veillonellaceae</taxon>
        <taxon>Dialister</taxon>
    </lineage>
</organism>
<dbReference type="STRING" id="39950.BCB69_04220"/>
<evidence type="ECO:0000313" key="4">
    <source>
        <dbReference type="Proteomes" id="UP000094757"/>
    </source>
</evidence>
<dbReference type="Proteomes" id="UP000094757">
    <property type="component" value="Chromosome"/>
</dbReference>
<sequence>MIHSIFNSVMGFGITGILVAIIGFWLFGRFVKGIITNIVLGGVLYLFLDWFHICKMNWSAMDGIIVALAGIPGTIILAIAHSLF</sequence>
<reference evidence="3 5" key="3">
    <citation type="submission" date="2018-08" db="EMBL/GenBank/DDBJ databases">
        <title>Draft genome sequence of Dialister pneumosintes KCOM 1685.</title>
        <authorList>
            <person name="Kook J.-K."/>
            <person name="Park S.-N."/>
            <person name="Lim Y.K."/>
        </authorList>
    </citation>
    <scope>NUCLEOTIDE SEQUENCE [LARGE SCALE GENOMIC DNA]</scope>
    <source>
        <strain evidence="3 5">KCOM 1685</strain>
    </source>
</reference>
<dbReference type="KEGG" id="dpn:BCB69_04220"/>
<evidence type="ECO:0000313" key="5">
    <source>
        <dbReference type="Proteomes" id="UP000266262"/>
    </source>
</evidence>
<keyword evidence="1" id="KW-0812">Transmembrane</keyword>
<reference evidence="4" key="1">
    <citation type="submission" date="2016-08" db="EMBL/GenBank/DDBJ databases">
        <authorList>
            <person name="Holder M.E."/>
            <person name="Ajami N.J."/>
            <person name="Petrosino J.F."/>
        </authorList>
    </citation>
    <scope>NUCLEOTIDE SEQUENCE [LARGE SCALE GENOMIC DNA]</scope>
    <source>
        <strain evidence="4">F0677</strain>
    </source>
</reference>
<keyword evidence="5" id="KW-1185">Reference proteome</keyword>
<reference evidence="2" key="2">
    <citation type="submission" date="2016-08" db="EMBL/GenBank/DDBJ databases">
        <authorList>
            <person name="Seilhamer J.J."/>
        </authorList>
    </citation>
    <scope>NUCLEOTIDE SEQUENCE [LARGE SCALE GENOMIC DNA]</scope>
    <source>
        <strain evidence="2">F0677</strain>
    </source>
</reference>
<evidence type="ECO:0000313" key="3">
    <source>
        <dbReference type="EMBL" id="RID94870.1"/>
    </source>
</evidence>
<dbReference type="EMBL" id="QWKU01000001">
    <property type="protein sequence ID" value="RID94870.1"/>
    <property type="molecule type" value="Genomic_DNA"/>
</dbReference>